<evidence type="ECO:0000313" key="2">
    <source>
        <dbReference type="Proteomes" id="UP001227192"/>
    </source>
</evidence>
<reference evidence="1" key="2">
    <citation type="journal article" date="2016" name="Fungal Biol.">
        <title>Ochratoxin A production by Penicillium thymicola.</title>
        <authorList>
            <person name="Nguyen H.D.T."/>
            <person name="McMullin D.R."/>
            <person name="Ponomareva E."/>
            <person name="Riley R."/>
            <person name="Pomraning K.R."/>
            <person name="Baker S.E."/>
            <person name="Seifert K.A."/>
        </authorList>
    </citation>
    <scope>NUCLEOTIDE SEQUENCE</scope>
    <source>
        <strain evidence="1">DAOM 180753</strain>
    </source>
</reference>
<dbReference type="AlphaFoldDB" id="A0AAI9T590"/>
<comment type="caution">
    <text evidence="1">The sequence shown here is derived from an EMBL/GenBank/DDBJ whole genome shotgun (WGS) entry which is preliminary data.</text>
</comment>
<evidence type="ECO:0000313" key="1">
    <source>
        <dbReference type="EMBL" id="KAJ9480534.1"/>
    </source>
</evidence>
<sequence length="72" mass="7712">MLGYKCLYSESPRSFLFSVVANVGPRGVSRSLAVAYRQGNGRDTSASSLARVEHVVAVDFGTTHSNPNPTQP</sequence>
<dbReference type="Proteomes" id="UP001227192">
    <property type="component" value="Unassembled WGS sequence"/>
</dbReference>
<organism evidence="1 2">
    <name type="scientific">Penicillium thymicola</name>
    <dbReference type="NCBI Taxonomy" id="293382"/>
    <lineage>
        <taxon>Eukaryota</taxon>
        <taxon>Fungi</taxon>
        <taxon>Dikarya</taxon>
        <taxon>Ascomycota</taxon>
        <taxon>Pezizomycotina</taxon>
        <taxon>Eurotiomycetes</taxon>
        <taxon>Eurotiomycetidae</taxon>
        <taxon>Eurotiales</taxon>
        <taxon>Aspergillaceae</taxon>
        <taxon>Penicillium</taxon>
    </lineage>
</organism>
<keyword evidence="2" id="KW-1185">Reference proteome</keyword>
<dbReference type="EMBL" id="LACB01001351">
    <property type="protein sequence ID" value="KAJ9480534.1"/>
    <property type="molecule type" value="Genomic_DNA"/>
</dbReference>
<accession>A0AAI9T590</accession>
<gene>
    <name evidence="1" type="ORF">VN97_g13021</name>
</gene>
<feature type="non-terminal residue" evidence="1">
    <location>
        <position position="72"/>
    </location>
</feature>
<protein>
    <submittedName>
        <fullName evidence="1">Uncharacterized protein</fullName>
    </submittedName>
</protein>
<proteinExistence type="predicted"/>
<reference evidence="1" key="1">
    <citation type="submission" date="2015-06" db="EMBL/GenBank/DDBJ databases">
        <authorList>
            <person name="Nguyen H."/>
        </authorList>
    </citation>
    <scope>NUCLEOTIDE SEQUENCE</scope>
    <source>
        <strain evidence="1">DAOM 180753</strain>
    </source>
</reference>
<name>A0AAI9T590_PENTH</name>